<keyword evidence="1" id="KW-1133">Transmembrane helix</keyword>
<dbReference type="GO" id="GO:0004622">
    <property type="term" value="F:phosphatidylcholine lysophospholipase activity"/>
    <property type="evidence" value="ECO:0007669"/>
    <property type="project" value="TreeGrafter"/>
</dbReference>
<keyword evidence="5" id="KW-1185">Reference proteome</keyword>
<feature type="signal peptide" evidence="2">
    <location>
        <begin position="1"/>
        <end position="23"/>
    </location>
</feature>
<evidence type="ECO:0000256" key="1">
    <source>
        <dbReference type="SAM" id="Phobius"/>
    </source>
</evidence>
<dbReference type="Pfam" id="PF13472">
    <property type="entry name" value="Lipase_GDSL_2"/>
    <property type="match status" value="1"/>
</dbReference>
<dbReference type="InterPro" id="IPR036514">
    <property type="entry name" value="SGNH_hydro_sf"/>
</dbReference>
<evidence type="ECO:0000259" key="3">
    <source>
        <dbReference type="Pfam" id="PF13472"/>
    </source>
</evidence>
<keyword evidence="1" id="KW-0472">Membrane</keyword>
<dbReference type="SUPFAM" id="SSF52266">
    <property type="entry name" value="SGNH hydrolase"/>
    <property type="match status" value="1"/>
</dbReference>
<dbReference type="PANTHER" id="PTHR30383:SF31">
    <property type="entry name" value="SGNH HYDROLASE-TYPE ESTERASE DOMAIN-CONTAINING PROTEIN-RELATED"/>
    <property type="match status" value="1"/>
</dbReference>
<name>A0AAV9G6A1_9PEZI</name>
<dbReference type="InterPro" id="IPR051532">
    <property type="entry name" value="Ester_Hydrolysis_Enzymes"/>
</dbReference>
<evidence type="ECO:0000313" key="4">
    <source>
        <dbReference type="EMBL" id="KAK4443619.1"/>
    </source>
</evidence>
<accession>A0AAV9G6A1</accession>
<dbReference type="Proteomes" id="UP001321760">
    <property type="component" value="Unassembled WGS sequence"/>
</dbReference>
<dbReference type="InterPro" id="IPR013830">
    <property type="entry name" value="SGNH_hydro"/>
</dbReference>
<protein>
    <submittedName>
        <fullName evidence="4">GDSL-like Lipase/Acylhydrolase</fullName>
    </submittedName>
</protein>
<organism evidence="4 5">
    <name type="scientific">Podospora aff. communis PSN243</name>
    <dbReference type="NCBI Taxonomy" id="3040156"/>
    <lineage>
        <taxon>Eukaryota</taxon>
        <taxon>Fungi</taxon>
        <taxon>Dikarya</taxon>
        <taxon>Ascomycota</taxon>
        <taxon>Pezizomycotina</taxon>
        <taxon>Sordariomycetes</taxon>
        <taxon>Sordariomycetidae</taxon>
        <taxon>Sordariales</taxon>
        <taxon>Podosporaceae</taxon>
        <taxon>Podospora</taxon>
    </lineage>
</organism>
<feature type="transmembrane region" description="Helical" evidence="1">
    <location>
        <begin position="226"/>
        <end position="244"/>
    </location>
</feature>
<evidence type="ECO:0000256" key="2">
    <source>
        <dbReference type="SAM" id="SignalP"/>
    </source>
</evidence>
<dbReference type="EMBL" id="MU865989">
    <property type="protein sequence ID" value="KAK4443619.1"/>
    <property type="molecule type" value="Genomic_DNA"/>
</dbReference>
<dbReference type="Gene3D" id="3.40.50.1110">
    <property type="entry name" value="SGNH hydrolase"/>
    <property type="match status" value="1"/>
</dbReference>
<feature type="transmembrane region" description="Helical" evidence="1">
    <location>
        <begin position="256"/>
        <end position="278"/>
    </location>
</feature>
<reference evidence="4" key="1">
    <citation type="journal article" date="2023" name="Mol. Phylogenet. Evol.">
        <title>Genome-scale phylogeny and comparative genomics of the fungal order Sordariales.</title>
        <authorList>
            <person name="Hensen N."/>
            <person name="Bonometti L."/>
            <person name="Westerberg I."/>
            <person name="Brannstrom I.O."/>
            <person name="Guillou S."/>
            <person name="Cros-Aarteil S."/>
            <person name="Calhoun S."/>
            <person name="Haridas S."/>
            <person name="Kuo A."/>
            <person name="Mondo S."/>
            <person name="Pangilinan J."/>
            <person name="Riley R."/>
            <person name="LaButti K."/>
            <person name="Andreopoulos B."/>
            <person name="Lipzen A."/>
            <person name="Chen C."/>
            <person name="Yan M."/>
            <person name="Daum C."/>
            <person name="Ng V."/>
            <person name="Clum A."/>
            <person name="Steindorff A."/>
            <person name="Ohm R.A."/>
            <person name="Martin F."/>
            <person name="Silar P."/>
            <person name="Natvig D.O."/>
            <person name="Lalanne C."/>
            <person name="Gautier V."/>
            <person name="Ament-Velasquez S.L."/>
            <person name="Kruys A."/>
            <person name="Hutchinson M.I."/>
            <person name="Powell A.J."/>
            <person name="Barry K."/>
            <person name="Miller A.N."/>
            <person name="Grigoriev I.V."/>
            <person name="Debuchy R."/>
            <person name="Gladieux P."/>
            <person name="Hiltunen Thoren M."/>
            <person name="Johannesson H."/>
        </authorList>
    </citation>
    <scope>NUCLEOTIDE SEQUENCE</scope>
    <source>
        <strain evidence="4">PSN243</strain>
    </source>
</reference>
<evidence type="ECO:0000313" key="5">
    <source>
        <dbReference type="Proteomes" id="UP001321760"/>
    </source>
</evidence>
<dbReference type="AlphaFoldDB" id="A0AAV9G6A1"/>
<keyword evidence="2" id="KW-0732">Signal</keyword>
<comment type="caution">
    <text evidence="4">The sequence shown here is derived from an EMBL/GenBank/DDBJ whole genome shotgun (WGS) entry which is preliminary data.</text>
</comment>
<sequence>MMPHTLTTLAIAATLPPLSLTAAATLRILPLGASVTYGVGSPTGNSYRKPLLDILTASNHTVHYVGRSRNGNFSNNQVEATSGFVFSQIATAAREATPLFLPNVILIEAGTNDCNRGALLPDLGRQMKGLVQELWGLSPGVTVVVATLGVNKVEAQDVCRMDVNRQYKSLVEGLAGEGGRVVLADMRSAEGFTVEDLADTRHPNDGGYAKMAVVWSRGVEEALGKGMVGVPVGFGGSVVMAVGGMSVGGMSVGGRAALGVVEMWTMLCVGVLCSVMLLV</sequence>
<keyword evidence="1" id="KW-0812">Transmembrane</keyword>
<feature type="domain" description="SGNH hydrolase-type esterase" evidence="3">
    <location>
        <begin position="31"/>
        <end position="209"/>
    </location>
</feature>
<dbReference type="PANTHER" id="PTHR30383">
    <property type="entry name" value="THIOESTERASE 1/PROTEASE 1/LYSOPHOSPHOLIPASE L1"/>
    <property type="match status" value="1"/>
</dbReference>
<feature type="chain" id="PRO_5043990008" evidence="2">
    <location>
        <begin position="24"/>
        <end position="279"/>
    </location>
</feature>
<proteinExistence type="predicted"/>
<gene>
    <name evidence="4" type="ORF">QBC34DRAFT_476673</name>
</gene>
<reference evidence="4" key="2">
    <citation type="submission" date="2023-05" db="EMBL/GenBank/DDBJ databases">
        <authorList>
            <consortium name="Lawrence Berkeley National Laboratory"/>
            <person name="Steindorff A."/>
            <person name="Hensen N."/>
            <person name="Bonometti L."/>
            <person name="Westerberg I."/>
            <person name="Brannstrom I.O."/>
            <person name="Guillou S."/>
            <person name="Cros-Aarteil S."/>
            <person name="Calhoun S."/>
            <person name="Haridas S."/>
            <person name="Kuo A."/>
            <person name="Mondo S."/>
            <person name="Pangilinan J."/>
            <person name="Riley R."/>
            <person name="Labutti K."/>
            <person name="Andreopoulos B."/>
            <person name="Lipzen A."/>
            <person name="Chen C."/>
            <person name="Yanf M."/>
            <person name="Daum C."/>
            <person name="Ng V."/>
            <person name="Clum A."/>
            <person name="Ohm R."/>
            <person name="Martin F."/>
            <person name="Silar P."/>
            <person name="Natvig D."/>
            <person name="Lalanne C."/>
            <person name="Gautier V."/>
            <person name="Ament-Velasquez S.L."/>
            <person name="Kruys A."/>
            <person name="Hutchinson M.I."/>
            <person name="Powell A.J."/>
            <person name="Barry K."/>
            <person name="Miller A.N."/>
            <person name="Grigoriev I.V."/>
            <person name="Debuchy R."/>
            <person name="Gladieux P."/>
            <person name="Thoren M.H."/>
            <person name="Johannesson H."/>
        </authorList>
    </citation>
    <scope>NUCLEOTIDE SEQUENCE</scope>
    <source>
        <strain evidence="4">PSN243</strain>
    </source>
</reference>